<dbReference type="Proteomes" id="UP000500953">
    <property type="component" value="Chromosome"/>
</dbReference>
<dbReference type="EMBL" id="CP046173">
    <property type="protein sequence ID" value="QIS20613.1"/>
    <property type="molecule type" value="Genomic_DNA"/>
</dbReference>
<name>A0A6G9Z6I2_9NOCA</name>
<sequence length="63" mass="6727">MTARAEAELGGRGPAPTSPRATRGPWHADTGVPWPLIAAHLGHPDIRPALARHGHVLPERDRA</sequence>
<evidence type="ECO:0000256" key="1">
    <source>
        <dbReference type="SAM" id="MobiDB-lite"/>
    </source>
</evidence>
<organism evidence="2 3">
    <name type="scientific">Nocardia terpenica</name>
    <dbReference type="NCBI Taxonomy" id="455432"/>
    <lineage>
        <taxon>Bacteria</taxon>
        <taxon>Bacillati</taxon>
        <taxon>Actinomycetota</taxon>
        <taxon>Actinomycetes</taxon>
        <taxon>Mycobacteriales</taxon>
        <taxon>Nocardiaceae</taxon>
        <taxon>Nocardia</taxon>
    </lineage>
</organism>
<reference evidence="2 3" key="1">
    <citation type="journal article" date="2019" name="ACS Chem. Biol.">
        <title>Identification and Mobilization of a Cryptic Antibiotic Biosynthesis Gene Locus from a Human-Pathogenic Nocardia Isolate.</title>
        <authorList>
            <person name="Herisse M."/>
            <person name="Ishida K."/>
            <person name="Porter J.L."/>
            <person name="Howden B."/>
            <person name="Hertweck C."/>
            <person name="Stinear T.P."/>
            <person name="Pidot S.J."/>
        </authorList>
    </citation>
    <scope>NUCLEOTIDE SEQUENCE [LARGE SCALE GENOMIC DNA]</scope>
    <source>
        <strain evidence="2 3">AUSMDU00012715</strain>
    </source>
</reference>
<dbReference type="RefSeq" id="WP_167487947.1">
    <property type="nucleotide sequence ID" value="NZ_CP046173.1"/>
</dbReference>
<evidence type="ECO:0000313" key="3">
    <source>
        <dbReference type="Proteomes" id="UP000500953"/>
    </source>
</evidence>
<dbReference type="AlphaFoldDB" id="A0A6G9Z6I2"/>
<proteinExistence type="predicted"/>
<protein>
    <submittedName>
        <fullName evidence="2">Uncharacterized protein</fullName>
    </submittedName>
</protein>
<feature type="region of interest" description="Disordered" evidence="1">
    <location>
        <begin position="1"/>
        <end position="32"/>
    </location>
</feature>
<evidence type="ECO:0000313" key="2">
    <source>
        <dbReference type="EMBL" id="QIS20613.1"/>
    </source>
</evidence>
<gene>
    <name evidence="2" type="ORF">F6W96_22250</name>
</gene>
<accession>A0A6G9Z6I2</accession>